<evidence type="ECO:0000313" key="1">
    <source>
        <dbReference type="EMBL" id="CAA9353045.1"/>
    </source>
</evidence>
<dbReference type="AlphaFoldDB" id="A0A6J4M8U8"/>
<gene>
    <name evidence="1" type="ORF">AVDCRST_MAG93-7207</name>
</gene>
<proteinExistence type="predicted"/>
<organism evidence="1">
    <name type="scientific">uncultured Chloroflexia bacterium</name>
    <dbReference type="NCBI Taxonomy" id="1672391"/>
    <lineage>
        <taxon>Bacteria</taxon>
        <taxon>Bacillati</taxon>
        <taxon>Chloroflexota</taxon>
        <taxon>Chloroflexia</taxon>
        <taxon>environmental samples</taxon>
    </lineage>
</organism>
<protein>
    <submittedName>
        <fullName evidence="1">Uncharacterized protein</fullName>
    </submittedName>
</protein>
<name>A0A6J4M8U8_9CHLR</name>
<dbReference type="EMBL" id="CADCTR010002435">
    <property type="protein sequence ID" value="CAA9353045.1"/>
    <property type="molecule type" value="Genomic_DNA"/>
</dbReference>
<sequence>MYDPITPSEPSALPPPEDLTALELIRSIKTTKQTAQTTSSLTIAMEASCYLQELYEEAASRRVRAR</sequence>
<reference evidence="1" key="1">
    <citation type="submission" date="2020-02" db="EMBL/GenBank/DDBJ databases">
        <authorList>
            <person name="Meier V. D."/>
        </authorList>
    </citation>
    <scope>NUCLEOTIDE SEQUENCE</scope>
    <source>
        <strain evidence="1">AVDCRST_MAG93</strain>
    </source>
</reference>
<accession>A0A6J4M8U8</accession>